<protein>
    <submittedName>
        <fullName evidence="1">Uncharacterized protein</fullName>
    </submittedName>
</protein>
<sequence length="134" mass="14284">MSTSTSSLPYLAGTKSVLLQPRKTPLADGNNNAQLSLKRLSVGCGTTPNSLCCRCSRSVGPVALLLAIMLTGAARAKSPTPEVSSDVDCREGCFDLYMTALINCKPKLAINYPAVKFCQRQCDQQLKSCLVHCG</sequence>
<evidence type="ECO:0000313" key="2">
    <source>
        <dbReference type="Proteomes" id="UP001209878"/>
    </source>
</evidence>
<dbReference type="AlphaFoldDB" id="A0AAD9UCK3"/>
<gene>
    <name evidence="1" type="ORF">NP493_270g03028</name>
</gene>
<evidence type="ECO:0000313" key="1">
    <source>
        <dbReference type="EMBL" id="KAK2184325.1"/>
    </source>
</evidence>
<keyword evidence="2" id="KW-1185">Reference proteome</keyword>
<dbReference type="Proteomes" id="UP001209878">
    <property type="component" value="Unassembled WGS sequence"/>
</dbReference>
<accession>A0AAD9UCK3</accession>
<proteinExistence type="predicted"/>
<organism evidence="1 2">
    <name type="scientific">Ridgeia piscesae</name>
    <name type="common">Tubeworm</name>
    <dbReference type="NCBI Taxonomy" id="27915"/>
    <lineage>
        <taxon>Eukaryota</taxon>
        <taxon>Metazoa</taxon>
        <taxon>Spiralia</taxon>
        <taxon>Lophotrochozoa</taxon>
        <taxon>Annelida</taxon>
        <taxon>Polychaeta</taxon>
        <taxon>Sedentaria</taxon>
        <taxon>Canalipalpata</taxon>
        <taxon>Sabellida</taxon>
        <taxon>Siboglinidae</taxon>
        <taxon>Ridgeia</taxon>
    </lineage>
</organism>
<reference evidence="1" key="1">
    <citation type="journal article" date="2023" name="Mol. Biol. Evol.">
        <title>Third-Generation Sequencing Reveals the Adaptive Role of the Epigenome in Three Deep-Sea Polychaetes.</title>
        <authorList>
            <person name="Perez M."/>
            <person name="Aroh O."/>
            <person name="Sun Y."/>
            <person name="Lan Y."/>
            <person name="Juniper S.K."/>
            <person name="Young C.R."/>
            <person name="Angers B."/>
            <person name="Qian P.Y."/>
        </authorList>
    </citation>
    <scope>NUCLEOTIDE SEQUENCE</scope>
    <source>
        <strain evidence="1">R07B-5</strain>
    </source>
</reference>
<dbReference type="EMBL" id="JAODUO010000271">
    <property type="protein sequence ID" value="KAK2184325.1"/>
    <property type="molecule type" value="Genomic_DNA"/>
</dbReference>
<comment type="caution">
    <text evidence="1">The sequence shown here is derived from an EMBL/GenBank/DDBJ whole genome shotgun (WGS) entry which is preliminary data.</text>
</comment>
<name>A0AAD9UCK3_RIDPI</name>